<protein>
    <submittedName>
        <fullName evidence="1">Uncharacterized protein</fullName>
    </submittedName>
</protein>
<gene>
    <name evidence="1" type="ordered locus">HDEF_1286</name>
</gene>
<dbReference type="EMBL" id="CP001277">
    <property type="protein sequence ID" value="ACQ67938.1"/>
    <property type="molecule type" value="Genomic_DNA"/>
</dbReference>
<dbReference type="Proteomes" id="UP000002334">
    <property type="component" value="Chromosome"/>
</dbReference>
<proteinExistence type="predicted"/>
<sequence>MIFCLPQKSVGSTPLLLELIEFYTPKIQNMFYAFKTCRILQTGF</sequence>
<organism evidence="1 2">
    <name type="scientific">Hamiltonella defensa subsp. Acyrthosiphon pisum (strain 5AT)</name>
    <dbReference type="NCBI Taxonomy" id="572265"/>
    <lineage>
        <taxon>Bacteria</taxon>
        <taxon>Pseudomonadati</taxon>
        <taxon>Pseudomonadota</taxon>
        <taxon>Gammaproteobacteria</taxon>
        <taxon>Enterobacterales</taxon>
        <taxon>Enterobacteriaceae</taxon>
        <taxon>aphid secondary symbionts</taxon>
        <taxon>Candidatus Williamhamiltonella</taxon>
    </lineage>
</organism>
<keyword evidence="2" id="KW-1185">Reference proteome</keyword>
<dbReference type="AlphaFoldDB" id="C4K5U5"/>
<evidence type="ECO:0000313" key="2">
    <source>
        <dbReference type="Proteomes" id="UP000002334"/>
    </source>
</evidence>
<reference evidence="1 2" key="1">
    <citation type="journal article" date="2009" name="Proc. Natl. Acad. Sci. U.S.A.">
        <title>Hamiltonella defensa, genome evolution of protective bacterial endosymbiont from pathogenic ancestors.</title>
        <authorList>
            <person name="Degnan P.H."/>
            <person name="Yu Y."/>
            <person name="Sisneros N."/>
            <person name="Wing R.A."/>
            <person name="Moran N.A."/>
        </authorList>
    </citation>
    <scope>NUCLEOTIDE SEQUENCE [LARGE SCALE GENOMIC DNA]</scope>
    <source>
        <strain evidence="2">5AT</strain>
    </source>
</reference>
<dbReference type="HOGENOM" id="CLU_3217012_0_0_6"/>
<accession>C4K5U5</accession>
<dbReference type="STRING" id="572265.HDEF_1286"/>
<name>C4K5U5_HAMD5</name>
<dbReference type="KEGG" id="hde:HDEF_1286"/>
<evidence type="ECO:0000313" key="1">
    <source>
        <dbReference type="EMBL" id="ACQ67938.1"/>
    </source>
</evidence>